<accession>A0A0F9XTS5</accession>
<dbReference type="AlphaFoldDB" id="A0A0F9XTS5"/>
<protein>
    <submittedName>
        <fullName evidence="1">Uncharacterized protein</fullName>
    </submittedName>
</protein>
<sequence length="146" mass="16618">MVEDKDNLEKTYVASGVACDPEKVTFKSKEGINMDVDHQLMKSTSIIQDTVLGLAHFNKVDDEEDLDNLLDKILEKDEDPLCISCKKPLSDPERNDGKIEFTCCDICGEKVHMTCKQTVTTPRVNTHTNENIDYDMCIKCFDRHTE</sequence>
<evidence type="ECO:0000313" key="1">
    <source>
        <dbReference type="EMBL" id="KKN95688.1"/>
    </source>
</evidence>
<reference evidence="1" key="1">
    <citation type="journal article" date="2015" name="Nature">
        <title>Complex archaea that bridge the gap between prokaryotes and eukaryotes.</title>
        <authorList>
            <person name="Spang A."/>
            <person name="Saw J.H."/>
            <person name="Jorgensen S.L."/>
            <person name="Zaremba-Niedzwiedzka K."/>
            <person name="Martijn J."/>
            <person name="Lind A.E."/>
            <person name="van Eijk R."/>
            <person name="Schleper C."/>
            <person name="Guy L."/>
            <person name="Ettema T.J."/>
        </authorList>
    </citation>
    <scope>NUCLEOTIDE SEQUENCE</scope>
</reference>
<comment type="caution">
    <text evidence="1">The sequence shown here is derived from an EMBL/GenBank/DDBJ whole genome shotgun (WGS) entry which is preliminary data.</text>
</comment>
<proteinExistence type="predicted"/>
<dbReference type="EMBL" id="LAZR01000069">
    <property type="protein sequence ID" value="KKN95688.1"/>
    <property type="molecule type" value="Genomic_DNA"/>
</dbReference>
<organism evidence="1">
    <name type="scientific">marine sediment metagenome</name>
    <dbReference type="NCBI Taxonomy" id="412755"/>
    <lineage>
        <taxon>unclassified sequences</taxon>
        <taxon>metagenomes</taxon>
        <taxon>ecological metagenomes</taxon>
    </lineage>
</organism>
<name>A0A0F9XTS5_9ZZZZ</name>
<gene>
    <name evidence="1" type="ORF">LCGC14_0175570</name>
</gene>